<keyword evidence="2" id="KW-1185">Reference proteome</keyword>
<dbReference type="InterPro" id="IPR021799">
    <property type="entry name" value="PIN-like_prokaryotic"/>
</dbReference>
<dbReference type="KEGG" id="mru:mru_0060"/>
<reference evidence="1 2" key="1">
    <citation type="journal article" date="2010" name="PLoS ONE">
        <title>The genome sequence of the rumen methanogen Methanobrevibacter ruminantium reveals new possibilities for controlling ruminant methane emissions.</title>
        <authorList>
            <person name="Leahy S.C."/>
            <person name="Kelly W.J."/>
            <person name="Altermann E."/>
            <person name="Ronimus R.S."/>
            <person name="Yeoman C.J."/>
            <person name="Pacheco D.M."/>
            <person name="Li D."/>
            <person name="Kong Z."/>
            <person name="McTavish S."/>
            <person name="Sang C."/>
            <person name="Lambie S.C."/>
            <person name="Janssen P.H."/>
            <person name="Dey D."/>
            <person name="Attwood G.T."/>
        </authorList>
    </citation>
    <scope>NUCLEOTIDE SEQUENCE [LARGE SCALE GENOMIC DNA]</scope>
    <source>
        <strain evidence="2">ATCC 35063 / DSM 1093 / JCM 13430 / OCM 146 / M1</strain>
    </source>
</reference>
<dbReference type="AlphaFoldDB" id="D3E4L6"/>
<organism evidence="1 2">
    <name type="scientific">Methanobrevibacter ruminantium (strain ATCC 35063 / DSM 1093 / JCM 13430 / OCM 146 / M1)</name>
    <name type="common">Methanobacterium ruminantium</name>
    <dbReference type="NCBI Taxonomy" id="634498"/>
    <lineage>
        <taxon>Archaea</taxon>
        <taxon>Methanobacteriati</taxon>
        <taxon>Methanobacteriota</taxon>
        <taxon>Methanomada group</taxon>
        <taxon>Methanobacteria</taxon>
        <taxon>Methanobacteriales</taxon>
        <taxon>Methanobacteriaceae</taxon>
        <taxon>Methanobrevibacter</taxon>
    </lineage>
</organism>
<dbReference type="HOGENOM" id="CLU_1387608_0_0_2"/>
<protein>
    <submittedName>
        <fullName evidence="1">Uncharacterized protein</fullName>
    </submittedName>
</protein>
<dbReference type="Proteomes" id="UP000008680">
    <property type="component" value="Chromosome"/>
</dbReference>
<dbReference type="EMBL" id="CP001719">
    <property type="protein sequence ID" value="ADC45912.1"/>
    <property type="molecule type" value="Genomic_DNA"/>
</dbReference>
<sequence length="189" mass="22102">MFFADFLRFLSYGFLEELKQSNCYNFLDYYNFAIGSKVFEEINQHLDNNLINKLHFCPNNNYNYSALIAPLLSNEEKNKNKGEYEVIGLSLHYLSLNQVKYIIIDDKRARKFAKRNFEELQEYITGTIGIIIFCSKDNFISKIDAANILKDIEFAIENHDETQGNFICSLGKQNYKKIIDDAIKMLDVE</sequence>
<dbReference type="RefSeq" id="WP_012954868.1">
    <property type="nucleotide sequence ID" value="NC_013790.1"/>
</dbReference>
<dbReference type="STRING" id="634498.mru_0060"/>
<evidence type="ECO:0000313" key="1">
    <source>
        <dbReference type="EMBL" id="ADC45912.1"/>
    </source>
</evidence>
<dbReference type="Pfam" id="PF11848">
    <property type="entry name" value="DUF3368"/>
    <property type="match status" value="1"/>
</dbReference>
<dbReference type="OrthoDB" id="359406at2157"/>
<dbReference type="PATRIC" id="fig|634498.28.peg.61"/>
<evidence type="ECO:0000313" key="2">
    <source>
        <dbReference type="Proteomes" id="UP000008680"/>
    </source>
</evidence>
<gene>
    <name evidence="1" type="ordered locus">mru_0060</name>
</gene>
<dbReference type="GeneID" id="8769677"/>
<accession>D3E4L6</accession>
<proteinExistence type="predicted"/>
<name>D3E4L6_METRM</name>